<name>A0ABD3GK55_9MARC</name>
<evidence type="ECO:0000313" key="2">
    <source>
        <dbReference type="Proteomes" id="UP001633002"/>
    </source>
</evidence>
<dbReference type="Proteomes" id="UP001633002">
    <property type="component" value="Unassembled WGS sequence"/>
</dbReference>
<accession>A0ABD3GK55</accession>
<reference evidence="1 2" key="1">
    <citation type="submission" date="2024-09" db="EMBL/GenBank/DDBJ databases">
        <title>Chromosome-scale assembly of Riccia sorocarpa.</title>
        <authorList>
            <person name="Paukszto L."/>
        </authorList>
    </citation>
    <scope>NUCLEOTIDE SEQUENCE [LARGE SCALE GENOMIC DNA]</scope>
    <source>
        <strain evidence="1">LP-2024</strain>
        <tissue evidence="1">Aerial parts of the thallus</tissue>
    </source>
</reference>
<organism evidence="1 2">
    <name type="scientific">Riccia sorocarpa</name>
    <dbReference type="NCBI Taxonomy" id="122646"/>
    <lineage>
        <taxon>Eukaryota</taxon>
        <taxon>Viridiplantae</taxon>
        <taxon>Streptophyta</taxon>
        <taxon>Embryophyta</taxon>
        <taxon>Marchantiophyta</taxon>
        <taxon>Marchantiopsida</taxon>
        <taxon>Marchantiidae</taxon>
        <taxon>Marchantiales</taxon>
        <taxon>Ricciaceae</taxon>
        <taxon>Riccia</taxon>
    </lineage>
</organism>
<sequence length="190" mass="21175">MWPCIHFMSWLRSRGEDYTHYIIRLWFQKSLQQCYSKTVPAIIDTELPMRVTCRAPPPAIRTGRARVVRIPNGGPSSRAPIAEFEYPVFQEPRVIPPAATGGDTTGVVVVAGEAVCRRKLCPSAESDRFSAGETYDFSAEEEADDLSVEEELPTRSKPGGPVFAKAYAAFRLANRAFRELEDGFKELMSG</sequence>
<gene>
    <name evidence="1" type="ORF">R1sor_022546</name>
</gene>
<proteinExistence type="predicted"/>
<dbReference type="AlphaFoldDB" id="A0ABD3GK55"/>
<evidence type="ECO:0000313" key="1">
    <source>
        <dbReference type="EMBL" id="KAL3679590.1"/>
    </source>
</evidence>
<comment type="caution">
    <text evidence="1">The sequence shown here is derived from an EMBL/GenBank/DDBJ whole genome shotgun (WGS) entry which is preliminary data.</text>
</comment>
<protein>
    <submittedName>
        <fullName evidence="1">Uncharacterized protein</fullName>
    </submittedName>
</protein>
<keyword evidence="2" id="KW-1185">Reference proteome</keyword>
<dbReference type="EMBL" id="JBJQOH010000007">
    <property type="protein sequence ID" value="KAL3679590.1"/>
    <property type="molecule type" value="Genomic_DNA"/>
</dbReference>